<dbReference type="SUPFAM" id="SSF51445">
    <property type="entry name" value="(Trans)glycosidases"/>
    <property type="match status" value="1"/>
</dbReference>
<dbReference type="PROSITE" id="PS00653">
    <property type="entry name" value="GLYCOSYL_HYDROL_F1_2"/>
    <property type="match status" value="1"/>
</dbReference>
<feature type="non-terminal residue" evidence="5">
    <location>
        <position position="157"/>
    </location>
</feature>
<comment type="caution">
    <text evidence="5">The sequence shown here is derived from an EMBL/GenBank/DDBJ whole genome shotgun (WGS) entry which is preliminary data.</text>
</comment>
<sequence>MAAFDFTVLLLLLSLLSITTHIHSFEALPFRFDDFSDLNRSCFPPDFVFGTASSAFQYEGAAFEDGKGPSIWDTFTHKYPEKIRDRGNGDVADDAYHRYKEDIGIMKDMNLDAYRFSISWSRVLPKGKLSGGVNREGINYYNNLINEVLANGQDSSI</sequence>
<dbReference type="AlphaFoldDB" id="A0A392M1H6"/>
<evidence type="ECO:0000256" key="2">
    <source>
        <dbReference type="ARBA" id="ARBA00022801"/>
    </source>
</evidence>
<dbReference type="InterPro" id="IPR001360">
    <property type="entry name" value="Glyco_hydro_1"/>
</dbReference>
<evidence type="ECO:0000256" key="1">
    <source>
        <dbReference type="ARBA" id="ARBA00010838"/>
    </source>
</evidence>
<dbReference type="Gene3D" id="3.20.20.80">
    <property type="entry name" value="Glycosidases"/>
    <property type="match status" value="1"/>
</dbReference>
<evidence type="ECO:0000313" key="5">
    <source>
        <dbReference type="EMBL" id="MCH81160.1"/>
    </source>
</evidence>
<dbReference type="GO" id="GO:0005975">
    <property type="term" value="P:carbohydrate metabolic process"/>
    <property type="evidence" value="ECO:0007669"/>
    <property type="project" value="InterPro"/>
</dbReference>
<comment type="similarity">
    <text evidence="1 3">Belongs to the glycosyl hydrolase 1 family.</text>
</comment>
<proteinExistence type="inferred from homology"/>
<dbReference type="GO" id="GO:0008422">
    <property type="term" value="F:beta-glucosidase activity"/>
    <property type="evidence" value="ECO:0007669"/>
    <property type="project" value="TreeGrafter"/>
</dbReference>
<organism evidence="5 6">
    <name type="scientific">Trifolium medium</name>
    <dbReference type="NCBI Taxonomy" id="97028"/>
    <lineage>
        <taxon>Eukaryota</taxon>
        <taxon>Viridiplantae</taxon>
        <taxon>Streptophyta</taxon>
        <taxon>Embryophyta</taxon>
        <taxon>Tracheophyta</taxon>
        <taxon>Spermatophyta</taxon>
        <taxon>Magnoliopsida</taxon>
        <taxon>eudicotyledons</taxon>
        <taxon>Gunneridae</taxon>
        <taxon>Pentapetalae</taxon>
        <taxon>rosids</taxon>
        <taxon>fabids</taxon>
        <taxon>Fabales</taxon>
        <taxon>Fabaceae</taxon>
        <taxon>Papilionoideae</taxon>
        <taxon>50 kb inversion clade</taxon>
        <taxon>NPAAA clade</taxon>
        <taxon>Hologalegina</taxon>
        <taxon>IRL clade</taxon>
        <taxon>Trifolieae</taxon>
        <taxon>Trifolium</taxon>
    </lineage>
</organism>
<dbReference type="PANTHER" id="PTHR10353">
    <property type="entry name" value="GLYCOSYL HYDROLASE"/>
    <property type="match status" value="1"/>
</dbReference>
<feature type="chain" id="PRO_5017244084" evidence="4">
    <location>
        <begin position="25"/>
        <end position="157"/>
    </location>
</feature>
<dbReference type="InterPro" id="IPR017853">
    <property type="entry name" value="GH"/>
</dbReference>
<keyword evidence="4" id="KW-0732">Signal</keyword>
<dbReference type="Pfam" id="PF00232">
    <property type="entry name" value="Glyco_hydro_1"/>
    <property type="match status" value="1"/>
</dbReference>
<dbReference type="Proteomes" id="UP000265520">
    <property type="component" value="Unassembled WGS sequence"/>
</dbReference>
<reference evidence="5 6" key="1">
    <citation type="journal article" date="2018" name="Front. Plant Sci.">
        <title>Red Clover (Trifolium pratense) and Zigzag Clover (T. medium) - A Picture of Genomic Similarities and Differences.</title>
        <authorList>
            <person name="Dluhosova J."/>
            <person name="Istvanek J."/>
            <person name="Nedelnik J."/>
            <person name="Repkova J."/>
        </authorList>
    </citation>
    <scope>NUCLEOTIDE SEQUENCE [LARGE SCALE GENOMIC DNA]</scope>
    <source>
        <strain evidence="6">cv. 10/8</strain>
        <tissue evidence="5">Leaf</tissue>
    </source>
</reference>
<dbReference type="EMBL" id="LXQA010001950">
    <property type="protein sequence ID" value="MCH81160.1"/>
    <property type="molecule type" value="Genomic_DNA"/>
</dbReference>
<keyword evidence="6" id="KW-1185">Reference proteome</keyword>
<accession>A0A392M1H6</accession>
<evidence type="ECO:0000313" key="6">
    <source>
        <dbReference type="Proteomes" id="UP000265520"/>
    </source>
</evidence>
<keyword evidence="2" id="KW-0378">Hydrolase</keyword>
<name>A0A392M1H6_9FABA</name>
<evidence type="ECO:0000256" key="4">
    <source>
        <dbReference type="SAM" id="SignalP"/>
    </source>
</evidence>
<dbReference type="PANTHER" id="PTHR10353:SF240">
    <property type="entry name" value="BETA-GLUCOSIDASE, PUTATIVE-RELATED"/>
    <property type="match status" value="1"/>
</dbReference>
<dbReference type="InterPro" id="IPR033132">
    <property type="entry name" value="GH_1_N_CS"/>
</dbReference>
<evidence type="ECO:0000256" key="3">
    <source>
        <dbReference type="RuleBase" id="RU003690"/>
    </source>
</evidence>
<feature type="signal peptide" evidence="4">
    <location>
        <begin position="1"/>
        <end position="24"/>
    </location>
</feature>
<gene>
    <name evidence="5" type="ORF">A2U01_0001942</name>
</gene>
<protein>
    <submittedName>
        <fullName evidence="5">Beta-glucosidase 12-like</fullName>
    </submittedName>
</protein>